<protein>
    <submittedName>
        <fullName evidence="1">Glycosyl transferases group 1</fullName>
    </submittedName>
    <submittedName>
        <fullName evidence="2">Glycosyltransferase</fullName>
    </submittedName>
</protein>
<evidence type="ECO:0000313" key="1">
    <source>
        <dbReference type="EMBL" id="SMQ98030.1"/>
    </source>
</evidence>
<keyword evidence="3" id="KW-1185">Reference proteome</keyword>
<dbReference type="OrthoDB" id="9801954at2"/>
<reference evidence="2 4" key="1">
    <citation type="submission" date="2017-05" db="EMBL/GenBank/DDBJ databases">
        <authorList>
            <person name="Song R."/>
            <person name="Chenine A.L."/>
            <person name="Ruprecht R.M."/>
        </authorList>
    </citation>
    <scope>NUCLEOTIDE SEQUENCE [LARGE SCALE GENOMIC DNA]</scope>
    <source>
        <strain evidence="2">PD5205</strain>
    </source>
</reference>
<dbReference type="PANTHER" id="PTHR46656:SF3">
    <property type="entry name" value="PUTATIVE-RELATED"/>
    <property type="match status" value="1"/>
</dbReference>
<dbReference type="Proteomes" id="UP000195953">
    <property type="component" value="Chromosome 1"/>
</dbReference>
<evidence type="ECO:0000313" key="3">
    <source>
        <dbReference type="Proteomes" id="UP000195877"/>
    </source>
</evidence>
<evidence type="ECO:0000313" key="4">
    <source>
        <dbReference type="Proteomes" id="UP000195953"/>
    </source>
</evidence>
<dbReference type="eggNOG" id="COG0438">
    <property type="taxonomic scope" value="Bacteria"/>
</dbReference>
<dbReference type="RefSeq" id="WP_002814029.1">
    <property type="nucleotide sequence ID" value="NZ_CP016830.1"/>
</dbReference>
<dbReference type="AlphaFoldDB" id="A0A1Y6HMT7"/>
<dbReference type="SUPFAM" id="SSF53756">
    <property type="entry name" value="UDP-Glycosyltransferase/glycogen phosphorylase"/>
    <property type="match status" value="1"/>
</dbReference>
<dbReference type="Pfam" id="PF13692">
    <property type="entry name" value="Glyco_trans_1_4"/>
    <property type="match status" value="1"/>
</dbReference>
<dbReference type="STRING" id="48664.BER92_15690"/>
<dbReference type="GO" id="GO:0016740">
    <property type="term" value="F:transferase activity"/>
    <property type="evidence" value="ECO:0007669"/>
    <property type="project" value="UniProtKB-KW"/>
</dbReference>
<keyword evidence="2" id="KW-0808">Transferase</keyword>
<dbReference type="EMBL" id="LT853882">
    <property type="protein sequence ID" value="SMQ98030.1"/>
    <property type="molecule type" value="Genomic_DNA"/>
</dbReference>
<sequence length="460" mass="51669">MTASPQRQGIFASWRTGLAVLHLQSWVRQQPWLKRIYRLFPHSLRDRVSAVLSARSVVQTRFQRTAAWEQAKKEGDVFLRIGNESVPPTLGASVGINILGYIRGEFGLAESARMYARALINAGVPVSLYDLDMGLPHSWQDRSMDGFIDQRMPHRVTVVFVNPDHLEAALEHVGRACMEGHYVIACWFWELEVIPRSWLSAIELVDEIMVASQFIENAFRRITDKPIMRLPLPLSDRRDSGLQRHDFGLDPDNFIFLFTFDFHSFVNRKNPQAVVHAFQQAFPNGCENVGLVLKSSNGHMYPEQMRELLTLVVGDSRILLRDEVIEKMHVRALQRCCDVYVSLHRAEGFGLGLAECMSLGKPVIATGWSGNMEFMTESNCCLVDYDLVPVAGGYPDSDGAYWAEPRVASAADAMRLLANDPERARALGVVARDNICLQLSPSGAARRLLARVAEVTEAMN</sequence>
<gene>
    <name evidence="2" type="ORF">PD5205_03228</name>
    <name evidence="1" type="ORF">PD885_00767</name>
</gene>
<reference evidence="1 3" key="2">
    <citation type="submission" date="2017-05" db="EMBL/GenBank/DDBJ databases">
        <authorList>
            <person name="Blom J."/>
        </authorList>
    </citation>
    <scope>NUCLEOTIDE SEQUENCE [LARGE SCALE GENOMIC DNA]</scope>
    <source>
        <strain evidence="1">PD885</strain>
    </source>
</reference>
<dbReference type="PANTHER" id="PTHR46656">
    <property type="entry name" value="PUTATIVE-RELATED"/>
    <property type="match status" value="1"/>
</dbReference>
<evidence type="ECO:0000313" key="2">
    <source>
        <dbReference type="EMBL" id="SMR04506.1"/>
    </source>
</evidence>
<proteinExistence type="predicted"/>
<dbReference type="GeneID" id="61893202"/>
<dbReference type="Gene3D" id="3.40.50.2000">
    <property type="entry name" value="Glycogen Phosphorylase B"/>
    <property type="match status" value="1"/>
</dbReference>
<accession>A0A1Y6HMT7</accession>
<dbReference type="KEGG" id="xfr:BER92_15690"/>
<dbReference type="EMBL" id="LT853885">
    <property type="protein sequence ID" value="SMR04506.1"/>
    <property type="molecule type" value="Genomic_DNA"/>
</dbReference>
<name>A0A1Y6HMT7_9XANT</name>
<organism evidence="2 4">
    <name type="scientific">Xanthomonas fragariae</name>
    <dbReference type="NCBI Taxonomy" id="48664"/>
    <lineage>
        <taxon>Bacteria</taxon>
        <taxon>Pseudomonadati</taxon>
        <taxon>Pseudomonadota</taxon>
        <taxon>Gammaproteobacteria</taxon>
        <taxon>Lysobacterales</taxon>
        <taxon>Lysobacteraceae</taxon>
        <taxon>Xanthomonas</taxon>
    </lineage>
</organism>
<dbReference type="Proteomes" id="UP000195877">
    <property type="component" value="Chromosome 1"/>
</dbReference>
<dbReference type="CDD" id="cd03801">
    <property type="entry name" value="GT4_PimA-like"/>
    <property type="match status" value="1"/>
</dbReference>